<dbReference type="AlphaFoldDB" id="A0AAD5PAX7"/>
<organism evidence="3 4">
    <name type="scientific">Phascolomyces articulosus</name>
    <dbReference type="NCBI Taxonomy" id="60185"/>
    <lineage>
        <taxon>Eukaryota</taxon>
        <taxon>Fungi</taxon>
        <taxon>Fungi incertae sedis</taxon>
        <taxon>Mucoromycota</taxon>
        <taxon>Mucoromycotina</taxon>
        <taxon>Mucoromycetes</taxon>
        <taxon>Mucorales</taxon>
        <taxon>Lichtheimiaceae</taxon>
        <taxon>Phascolomyces</taxon>
    </lineage>
</organism>
<evidence type="ECO:0000313" key="4">
    <source>
        <dbReference type="Proteomes" id="UP001209540"/>
    </source>
</evidence>
<protein>
    <submittedName>
        <fullName evidence="3">Uncharacterized protein</fullName>
    </submittedName>
</protein>
<proteinExistence type="predicted"/>
<accession>A0AAD5PAX7</accession>
<keyword evidence="2" id="KW-0472">Membrane</keyword>
<evidence type="ECO:0000313" key="3">
    <source>
        <dbReference type="EMBL" id="KAI9249767.1"/>
    </source>
</evidence>
<keyword evidence="2" id="KW-1133">Transmembrane helix</keyword>
<dbReference type="EMBL" id="JAIXMP010000034">
    <property type="protein sequence ID" value="KAI9249767.1"/>
    <property type="molecule type" value="Genomic_DNA"/>
</dbReference>
<feature type="region of interest" description="Disordered" evidence="1">
    <location>
        <begin position="156"/>
        <end position="210"/>
    </location>
</feature>
<reference evidence="3" key="1">
    <citation type="journal article" date="2022" name="IScience">
        <title>Evolution of zygomycete secretomes and the origins of terrestrial fungal ecologies.</title>
        <authorList>
            <person name="Chang Y."/>
            <person name="Wang Y."/>
            <person name="Mondo S."/>
            <person name="Ahrendt S."/>
            <person name="Andreopoulos W."/>
            <person name="Barry K."/>
            <person name="Beard J."/>
            <person name="Benny G.L."/>
            <person name="Blankenship S."/>
            <person name="Bonito G."/>
            <person name="Cuomo C."/>
            <person name="Desiro A."/>
            <person name="Gervers K.A."/>
            <person name="Hundley H."/>
            <person name="Kuo A."/>
            <person name="LaButti K."/>
            <person name="Lang B.F."/>
            <person name="Lipzen A."/>
            <person name="O'Donnell K."/>
            <person name="Pangilinan J."/>
            <person name="Reynolds N."/>
            <person name="Sandor L."/>
            <person name="Smith M.E."/>
            <person name="Tsang A."/>
            <person name="Grigoriev I.V."/>
            <person name="Stajich J.E."/>
            <person name="Spatafora J.W."/>
        </authorList>
    </citation>
    <scope>NUCLEOTIDE SEQUENCE</scope>
    <source>
        <strain evidence="3">RSA 2281</strain>
    </source>
</reference>
<feature type="transmembrane region" description="Helical" evidence="2">
    <location>
        <begin position="6"/>
        <end position="33"/>
    </location>
</feature>
<keyword evidence="4" id="KW-1185">Reference proteome</keyword>
<reference evidence="3" key="2">
    <citation type="submission" date="2023-02" db="EMBL/GenBank/DDBJ databases">
        <authorList>
            <consortium name="DOE Joint Genome Institute"/>
            <person name="Mondo S.J."/>
            <person name="Chang Y."/>
            <person name="Wang Y."/>
            <person name="Ahrendt S."/>
            <person name="Andreopoulos W."/>
            <person name="Barry K."/>
            <person name="Beard J."/>
            <person name="Benny G.L."/>
            <person name="Blankenship S."/>
            <person name="Bonito G."/>
            <person name="Cuomo C."/>
            <person name="Desiro A."/>
            <person name="Gervers K.A."/>
            <person name="Hundley H."/>
            <person name="Kuo A."/>
            <person name="LaButti K."/>
            <person name="Lang B.F."/>
            <person name="Lipzen A."/>
            <person name="O'Donnell K."/>
            <person name="Pangilinan J."/>
            <person name="Reynolds N."/>
            <person name="Sandor L."/>
            <person name="Smith M.W."/>
            <person name="Tsang A."/>
            <person name="Grigoriev I.V."/>
            <person name="Stajich J.E."/>
            <person name="Spatafora J.W."/>
        </authorList>
    </citation>
    <scope>NUCLEOTIDE SEQUENCE</scope>
    <source>
        <strain evidence="3">RSA 2281</strain>
    </source>
</reference>
<gene>
    <name evidence="3" type="ORF">BDA99DRAFT_523610</name>
</gene>
<evidence type="ECO:0000256" key="1">
    <source>
        <dbReference type="SAM" id="MobiDB-lite"/>
    </source>
</evidence>
<sequence length="210" mass="23846">MLDAGVIATIVVFSVIGGVIIGFYTFIALYICMVELTLPLIFRISYKIRLFDCIYYFTPKEFKNNPEKTFRDYNGQIHKIKDVKKPFLCDPCNSSVCLYQMHRFLSRVFMEPLKSLIGFFSCCGCGLLKQRNLLNSNAEYILPVYQSPGQKQVESLVNEEEEQSMPSSVGNSKDSKENKRDICSPSPVILKSPPRTPPMSTTINNSTDDH</sequence>
<feature type="compositionally biased region" description="Basic and acidic residues" evidence="1">
    <location>
        <begin position="173"/>
        <end position="182"/>
    </location>
</feature>
<keyword evidence="2" id="KW-0812">Transmembrane</keyword>
<name>A0AAD5PAX7_9FUNG</name>
<dbReference type="Proteomes" id="UP001209540">
    <property type="component" value="Unassembled WGS sequence"/>
</dbReference>
<feature type="compositionally biased region" description="Polar residues" evidence="1">
    <location>
        <begin position="198"/>
        <end position="210"/>
    </location>
</feature>
<evidence type="ECO:0000256" key="2">
    <source>
        <dbReference type="SAM" id="Phobius"/>
    </source>
</evidence>
<comment type="caution">
    <text evidence="3">The sequence shown here is derived from an EMBL/GenBank/DDBJ whole genome shotgun (WGS) entry which is preliminary data.</text>
</comment>